<dbReference type="OrthoDB" id="2065751at2"/>
<protein>
    <recommendedName>
        <fullName evidence="4">Relaxasome subunit MobC</fullName>
    </recommendedName>
</protein>
<dbReference type="PATRIC" id="fig|284581.3.peg.237"/>
<organism evidence="2 3">
    <name type="scientific">Priestia koreensis</name>
    <dbReference type="NCBI Taxonomy" id="284581"/>
    <lineage>
        <taxon>Bacteria</taxon>
        <taxon>Bacillati</taxon>
        <taxon>Bacillota</taxon>
        <taxon>Bacilli</taxon>
        <taxon>Bacillales</taxon>
        <taxon>Bacillaceae</taxon>
        <taxon>Priestia</taxon>
    </lineage>
</organism>
<dbReference type="EMBL" id="LILC01000020">
    <property type="protein sequence ID" value="KOO43754.1"/>
    <property type="molecule type" value="Genomic_DNA"/>
</dbReference>
<dbReference type="RefSeq" id="WP_053402338.1">
    <property type="nucleotide sequence ID" value="NZ_LILC01000020.1"/>
</dbReference>
<keyword evidence="1" id="KW-0175">Coiled coil</keyword>
<reference evidence="3" key="1">
    <citation type="submission" date="2015-08" db="EMBL/GenBank/DDBJ databases">
        <title>Fjat-14210 dsm16467.</title>
        <authorList>
            <person name="Liu B."/>
            <person name="Wang J."/>
            <person name="Zhu Y."/>
            <person name="Liu G."/>
            <person name="Chen Q."/>
            <person name="Chen Z."/>
            <person name="Lan J."/>
            <person name="Che J."/>
            <person name="Ge C."/>
            <person name="Shi H."/>
            <person name="Pan Z."/>
            <person name="Liu X."/>
        </authorList>
    </citation>
    <scope>NUCLEOTIDE SEQUENCE [LARGE SCALE GENOMIC DNA]</scope>
    <source>
        <strain evidence="3">DSM 16467</strain>
    </source>
</reference>
<sequence length="99" mass="12006">MVRKTDEERLLELENKMKEMEAKKQQIAQRLKEKERKERTRRLIQIGAIFEKHFEIQGEEEAEKVALYLKSVFTKNRDKIANMTKDQLNQLREEQTNRT</sequence>
<feature type="coiled-coil region" evidence="1">
    <location>
        <begin position="3"/>
        <end position="40"/>
    </location>
</feature>
<keyword evidence="3" id="KW-1185">Reference proteome</keyword>
<accession>A0A0M0KY68</accession>
<evidence type="ECO:0000313" key="2">
    <source>
        <dbReference type="EMBL" id="KOO43754.1"/>
    </source>
</evidence>
<evidence type="ECO:0000313" key="3">
    <source>
        <dbReference type="Proteomes" id="UP000037558"/>
    </source>
</evidence>
<gene>
    <name evidence="2" type="ORF">AMD01_15465</name>
</gene>
<proteinExistence type="predicted"/>
<evidence type="ECO:0000256" key="1">
    <source>
        <dbReference type="SAM" id="Coils"/>
    </source>
</evidence>
<dbReference type="Proteomes" id="UP000037558">
    <property type="component" value="Unassembled WGS sequence"/>
</dbReference>
<dbReference type="AlphaFoldDB" id="A0A0M0KY68"/>
<evidence type="ECO:0008006" key="4">
    <source>
        <dbReference type="Google" id="ProtNLM"/>
    </source>
</evidence>
<name>A0A0M0KY68_9BACI</name>
<comment type="caution">
    <text evidence="2">The sequence shown here is derived from an EMBL/GenBank/DDBJ whole genome shotgun (WGS) entry which is preliminary data.</text>
</comment>